<feature type="region of interest" description="Disordered" evidence="10">
    <location>
        <begin position="103"/>
        <end position="176"/>
    </location>
</feature>
<feature type="region of interest" description="Disordered" evidence="10">
    <location>
        <begin position="58"/>
        <end position="82"/>
    </location>
</feature>
<evidence type="ECO:0000256" key="1">
    <source>
        <dbReference type="ARBA" id="ARBA00004123"/>
    </source>
</evidence>
<feature type="region of interest" description="Disordered" evidence="10">
    <location>
        <begin position="530"/>
        <end position="572"/>
    </location>
</feature>
<keyword evidence="5" id="KW-0862">Zinc</keyword>
<dbReference type="Pfam" id="PF00096">
    <property type="entry name" value="zf-C2H2"/>
    <property type="match status" value="2"/>
</dbReference>
<evidence type="ECO:0000256" key="4">
    <source>
        <dbReference type="ARBA" id="ARBA00022771"/>
    </source>
</evidence>
<evidence type="ECO:0000256" key="6">
    <source>
        <dbReference type="ARBA" id="ARBA00023015"/>
    </source>
</evidence>
<evidence type="ECO:0000259" key="11">
    <source>
        <dbReference type="PROSITE" id="PS50157"/>
    </source>
</evidence>
<feature type="region of interest" description="Disordered" evidence="10">
    <location>
        <begin position="1"/>
        <end position="27"/>
    </location>
</feature>
<dbReference type="PANTHER" id="PTHR47428">
    <property type="entry name" value="REGULATORY PROTEIN MIG1-RELATED"/>
    <property type="match status" value="1"/>
</dbReference>
<feature type="compositionally biased region" description="Polar residues" evidence="10">
    <location>
        <begin position="533"/>
        <end position="552"/>
    </location>
</feature>
<dbReference type="RefSeq" id="XP_064853545.1">
    <property type="nucleotide sequence ID" value="XM_064997473.1"/>
</dbReference>
<dbReference type="GO" id="GO:0005737">
    <property type="term" value="C:cytoplasm"/>
    <property type="evidence" value="ECO:0007669"/>
    <property type="project" value="TreeGrafter"/>
</dbReference>
<comment type="caution">
    <text evidence="12">The sequence shown here is derived from an EMBL/GenBank/DDBJ whole genome shotgun (WGS) entry which is preliminary data.</text>
</comment>
<keyword evidence="3" id="KW-0677">Repeat</keyword>
<reference evidence="12 13" key="1">
    <citation type="journal article" date="2023" name="Elife">
        <title>Identification of key yeast species and microbe-microbe interactions impacting larval growth of Drosophila in the wild.</title>
        <authorList>
            <person name="Mure A."/>
            <person name="Sugiura Y."/>
            <person name="Maeda R."/>
            <person name="Honda K."/>
            <person name="Sakurai N."/>
            <person name="Takahashi Y."/>
            <person name="Watada M."/>
            <person name="Katoh T."/>
            <person name="Gotoh A."/>
            <person name="Gotoh Y."/>
            <person name="Taniguchi I."/>
            <person name="Nakamura K."/>
            <person name="Hayashi T."/>
            <person name="Katayama T."/>
            <person name="Uemura T."/>
            <person name="Hattori Y."/>
        </authorList>
    </citation>
    <scope>NUCLEOTIDE SEQUENCE [LARGE SCALE GENOMIC DNA]</scope>
    <source>
        <strain evidence="12 13">SC-9</strain>
    </source>
</reference>
<feature type="compositionally biased region" description="Low complexity" evidence="10">
    <location>
        <begin position="65"/>
        <end position="80"/>
    </location>
</feature>
<dbReference type="Proteomes" id="UP001360560">
    <property type="component" value="Unassembled WGS sequence"/>
</dbReference>
<dbReference type="InterPro" id="IPR036236">
    <property type="entry name" value="Znf_C2H2_sf"/>
</dbReference>
<evidence type="ECO:0000256" key="9">
    <source>
        <dbReference type="PROSITE-ProRule" id="PRU00042"/>
    </source>
</evidence>
<feature type="domain" description="C2H2-type" evidence="11">
    <location>
        <begin position="594"/>
        <end position="623"/>
    </location>
</feature>
<dbReference type="SMART" id="SM00355">
    <property type="entry name" value="ZnF_C2H2"/>
    <property type="match status" value="2"/>
</dbReference>
<evidence type="ECO:0000256" key="2">
    <source>
        <dbReference type="ARBA" id="ARBA00022723"/>
    </source>
</evidence>
<evidence type="ECO:0000256" key="5">
    <source>
        <dbReference type="ARBA" id="ARBA00022833"/>
    </source>
</evidence>
<dbReference type="AlphaFoldDB" id="A0AAV5QP71"/>
<accession>A0AAV5QP71</accession>
<evidence type="ECO:0000313" key="12">
    <source>
        <dbReference type="EMBL" id="GMM36549.1"/>
    </source>
</evidence>
<dbReference type="Gene3D" id="3.30.160.60">
    <property type="entry name" value="Classic Zinc Finger"/>
    <property type="match status" value="2"/>
</dbReference>
<feature type="region of interest" description="Disordered" evidence="10">
    <location>
        <begin position="369"/>
        <end position="388"/>
    </location>
</feature>
<dbReference type="EMBL" id="BTFZ01000011">
    <property type="protein sequence ID" value="GMM36549.1"/>
    <property type="molecule type" value="Genomic_DNA"/>
</dbReference>
<evidence type="ECO:0000256" key="3">
    <source>
        <dbReference type="ARBA" id="ARBA00022737"/>
    </source>
</evidence>
<dbReference type="PROSITE" id="PS00028">
    <property type="entry name" value="ZINC_FINGER_C2H2_1"/>
    <property type="match status" value="2"/>
</dbReference>
<proteinExistence type="predicted"/>
<feature type="compositionally biased region" description="Low complexity" evidence="10">
    <location>
        <begin position="369"/>
        <end position="383"/>
    </location>
</feature>
<sequence>MNSEPLKTPKRPPSTSPSSGTQFLDSHSSTTMDIFNFSLPSSKIPKLSQSVSAHSISSLDSVPELSNSNSNSSLDMLSLSTPNRAHNRGSSLTFFTPLNNNISSTSSPSINRSARANTTTGSIRPRPKNLSISRSQSGMNPFYNSSLISPTHSTSSPGSTPLQTPSQANFPDADGDSPFRLTFDENHNSGHINTVASRTFAIPKSKSFNGHSASKFPPTVINNNSHNNSNDTLIDMYKSFEQQSQNQNDSTLEFLDQFDLDNTVMEDSGSQAVNATNHQSSTGSFLGSEFNSDIFLQAADMTLKMVSSGIPSTMESSNINNNANYDSTINPNLININSSGSQTSLQQPSRITRSEGSINLASYVNNGAANQESSSASSTGSHGTPITNKADLVDHHAMHQVNPPPLLSSAPPTSHGELSHSLSHPTNLTAHLHQPHHQLVQFPQYAPPMHPSASFSHLGGLQSHNPILPNSMSTPQLLSSPHKNPDSPESLAVSGISATQVAAAALLLPEGLDESKLIIKKTKRLRKSSLSIPSTMRDPNSVNVEGITNSIAPPSATPTRKSKKNHECPLCGSRFQRPEHVKRHMRSHSSEKPFHCDQPNCTKRFNRSDNLKAHLRKIHKLQI</sequence>
<dbReference type="GO" id="GO:0008270">
    <property type="term" value="F:zinc ion binding"/>
    <property type="evidence" value="ECO:0007669"/>
    <property type="project" value="UniProtKB-KW"/>
</dbReference>
<dbReference type="PROSITE" id="PS50157">
    <property type="entry name" value="ZINC_FINGER_C2H2_2"/>
    <property type="match status" value="2"/>
</dbReference>
<evidence type="ECO:0000256" key="10">
    <source>
        <dbReference type="SAM" id="MobiDB-lite"/>
    </source>
</evidence>
<evidence type="ECO:0000256" key="7">
    <source>
        <dbReference type="ARBA" id="ARBA00023163"/>
    </source>
</evidence>
<keyword evidence="6" id="KW-0805">Transcription regulation</keyword>
<keyword evidence="8" id="KW-0539">Nucleus</keyword>
<evidence type="ECO:0000256" key="8">
    <source>
        <dbReference type="ARBA" id="ARBA00023242"/>
    </source>
</evidence>
<feature type="domain" description="C2H2-type" evidence="11">
    <location>
        <begin position="566"/>
        <end position="593"/>
    </location>
</feature>
<gene>
    <name evidence="12" type="ORF">DASC09_038740</name>
</gene>
<dbReference type="GO" id="GO:0005634">
    <property type="term" value="C:nucleus"/>
    <property type="evidence" value="ECO:0007669"/>
    <property type="project" value="UniProtKB-SubCell"/>
</dbReference>
<keyword evidence="13" id="KW-1185">Reference proteome</keyword>
<dbReference type="InterPro" id="IPR013087">
    <property type="entry name" value="Znf_C2H2_type"/>
</dbReference>
<comment type="subcellular location">
    <subcellularLocation>
        <location evidence="1">Nucleus</location>
    </subcellularLocation>
</comment>
<organism evidence="12 13">
    <name type="scientific">Saccharomycopsis crataegensis</name>
    <dbReference type="NCBI Taxonomy" id="43959"/>
    <lineage>
        <taxon>Eukaryota</taxon>
        <taxon>Fungi</taxon>
        <taxon>Dikarya</taxon>
        <taxon>Ascomycota</taxon>
        <taxon>Saccharomycotina</taxon>
        <taxon>Saccharomycetes</taxon>
        <taxon>Saccharomycopsidaceae</taxon>
        <taxon>Saccharomycopsis</taxon>
    </lineage>
</organism>
<feature type="compositionally biased region" description="Low complexity" evidence="10">
    <location>
        <begin position="145"/>
        <end position="161"/>
    </location>
</feature>
<dbReference type="PANTHER" id="PTHR47428:SF2">
    <property type="entry name" value="ZINC FINGER PROTEIN RSV1"/>
    <property type="match status" value="1"/>
</dbReference>
<dbReference type="InterPro" id="IPR051007">
    <property type="entry name" value="creA/MIG_C2H2-ZnF"/>
</dbReference>
<protein>
    <recommendedName>
        <fullName evidence="11">C2H2-type domain-containing protein</fullName>
    </recommendedName>
</protein>
<dbReference type="GO" id="GO:0000978">
    <property type="term" value="F:RNA polymerase II cis-regulatory region sequence-specific DNA binding"/>
    <property type="evidence" value="ECO:0007669"/>
    <property type="project" value="TreeGrafter"/>
</dbReference>
<feature type="compositionally biased region" description="Polar residues" evidence="10">
    <location>
        <begin position="130"/>
        <end position="144"/>
    </location>
</feature>
<evidence type="ECO:0000313" key="13">
    <source>
        <dbReference type="Proteomes" id="UP001360560"/>
    </source>
</evidence>
<keyword evidence="7" id="KW-0804">Transcription</keyword>
<feature type="region of interest" description="Disordered" evidence="10">
    <location>
        <begin position="451"/>
        <end position="491"/>
    </location>
</feature>
<keyword evidence="4 9" id="KW-0863">Zinc-finger</keyword>
<feature type="compositionally biased region" description="Low complexity" evidence="10">
    <location>
        <begin position="103"/>
        <end position="113"/>
    </location>
</feature>
<feature type="region of interest" description="Disordered" evidence="10">
    <location>
        <begin position="399"/>
        <end position="423"/>
    </location>
</feature>
<dbReference type="GO" id="GO:0000433">
    <property type="term" value="P:carbon catabolite repression of transcription from RNA polymerase II promoter by glucose"/>
    <property type="evidence" value="ECO:0007669"/>
    <property type="project" value="TreeGrafter"/>
</dbReference>
<keyword evidence="2" id="KW-0479">Metal-binding</keyword>
<dbReference type="SUPFAM" id="SSF57667">
    <property type="entry name" value="beta-beta-alpha zinc fingers"/>
    <property type="match status" value="1"/>
</dbReference>
<name>A0AAV5QP71_9ASCO</name>
<dbReference type="GeneID" id="90074524"/>
<feature type="compositionally biased region" description="Polar residues" evidence="10">
    <location>
        <begin position="462"/>
        <end position="482"/>
    </location>
</feature>